<evidence type="ECO:0000313" key="3">
    <source>
        <dbReference type="Proteomes" id="UP000572407"/>
    </source>
</evidence>
<dbReference type="PANTHER" id="PTHR37477:SF1">
    <property type="entry name" value="COBALT-PRECORRIN-5A HYDROLASE"/>
    <property type="match status" value="1"/>
</dbReference>
<dbReference type="RefSeq" id="WP_181290682.1">
    <property type="nucleotide sequence ID" value="NZ_VDLV01000063.1"/>
</dbReference>
<dbReference type="Gene3D" id="3.30.420.180">
    <property type="entry name" value="CobE/GbiG C-terminal domain"/>
    <property type="match status" value="1"/>
</dbReference>
<comment type="caution">
    <text evidence="2">The sequence shown here is derived from an EMBL/GenBank/DDBJ whole genome shotgun (WGS) entry which is preliminary data.</text>
</comment>
<dbReference type="InterPro" id="IPR036518">
    <property type="entry name" value="CobE/GbiG_C_sf"/>
</dbReference>
<feature type="domain" description="CobE/GbiG C-terminal" evidence="1">
    <location>
        <begin position="7"/>
        <end position="131"/>
    </location>
</feature>
<reference evidence="2 3" key="1">
    <citation type="submission" date="2019-06" db="EMBL/GenBank/DDBJ databases">
        <title>Analysis of the biodiversity of Brassica napus bacterial endophytes for the selection of potential efficient biofertilizers for rapeseed crops.</title>
        <authorList>
            <person name="Jimenez-Gomez A."/>
            <person name="Saati-Santamaria Z."/>
            <person name="Menendez E."/>
            <person name="Rivas R."/>
            <person name="Mateos P.F."/>
            <person name="Velazquez E."/>
            <person name="Garcia-Fraile P."/>
        </authorList>
    </citation>
    <scope>NUCLEOTIDE SEQUENCE [LARGE SCALE GENOMIC DNA]</scope>
    <source>
        <strain evidence="2 3">CDVBN10</strain>
    </source>
</reference>
<dbReference type="Pfam" id="PF01890">
    <property type="entry name" value="CbiG_C"/>
    <property type="match status" value="1"/>
</dbReference>
<name>A0A7V8UGY4_9PSED</name>
<dbReference type="PANTHER" id="PTHR37477">
    <property type="entry name" value="COBALT-PRECORRIN-5A HYDROLASE"/>
    <property type="match status" value="1"/>
</dbReference>
<accession>A0A7V8UGY4</accession>
<dbReference type="SUPFAM" id="SSF159664">
    <property type="entry name" value="CobE/GbiG C-terminal domain-like"/>
    <property type="match status" value="1"/>
</dbReference>
<dbReference type="Proteomes" id="UP000572407">
    <property type="component" value="Unassembled WGS sequence"/>
</dbReference>
<organism evidence="2 3">
    <name type="scientific">Pseudomonas brassicacearum subsp. neoaurantiaca</name>
    <dbReference type="NCBI Taxonomy" id="494916"/>
    <lineage>
        <taxon>Bacteria</taxon>
        <taxon>Pseudomonadati</taxon>
        <taxon>Pseudomonadota</taxon>
        <taxon>Gammaproteobacteria</taxon>
        <taxon>Pseudomonadales</taxon>
        <taxon>Pseudomonadaceae</taxon>
        <taxon>Pseudomonas</taxon>
    </lineage>
</organism>
<evidence type="ECO:0000313" key="2">
    <source>
        <dbReference type="EMBL" id="MBA1381414.1"/>
    </source>
</evidence>
<dbReference type="InterPro" id="IPR052553">
    <property type="entry name" value="CbiG_hydrolase"/>
</dbReference>
<proteinExistence type="predicted"/>
<dbReference type="EMBL" id="VDLV01000063">
    <property type="protein sequence ID" value="MBA1381414.1"/>
    <property type="molecule type" value="Genomic_DNA"/>
</dbReference>
<evidence type="ECO:0000259" key="1">
    <source>
        <dbReference type="Pfam" id="PF01890"/>
    </source>
</evidence>
<gene>
    <name evidence="2" type="ORF">FHK92_27110</name>
</gene>
<dbReference type="GO" id="GO:0009236">
    <property type="term" value="P:cobalamin biosynthetic process"/>
    <property type="evidence" value="ECO:0007669"/>
    <property type="project" value="InterPro"/>
</dbReference>
<dbReference type="AlphaFoldDB" id="A0A7V8UGY4"/>
<dbReference type="InterPro" id="IPR002750">
    <property type="entry name" value="CobE/GbiG_C"/>
</dbReference>
<sequence>MSRRPILVVGLGCQRGCPASALRALLDQTLLAHGIALDHVRALASIDLKRDEPGLLELAGQLSLPLTCFSAEELTGYKPRLSHLSEIAFERTGCHGVAESAALALADRLGTSPASLLITRQKATQATLALAVTS</sequence>
<protein>
    <submittedName>
        <fullName evidence="2">Cobalamin biosynthesis protein</fullName>
    </submittedName>
</protein>